<gene>
    <name evidence="2" type="ORF">RM572_02910</name>
</gene>
<reference evidence="3" key="1">
    <citation type="submission" date="2023-07" db="EMBL/GenBank/DDBJ databases">
        <title>30 novel species of actinomycetes from the DSMZ collection.</title>
        <authorList>
            <person name="Nouioui I."/>
        </authorList>
    </citation>
    <scope>NUCLEOTIDE SEQUENCE [LARGE SCALE GENOMIC DNA]</scope>
    <source>
        <strain evidence="3">DSM 42041</strain>
    </source>
</reference>
<dbReference type="InterPro" id="IPR004843">
    <property type="entry name" value="Calcineurin-like_PHP"/>
</dbReference>
<dbReference type="Pfam" id="PF00149">
    <property type="entry name" value="Metallophos"/>
    <property type="match status" value="1"/>
</dbReference>
<name>A0ABU2NL61_9ACTN</name>
<evidence type="ECO:0000313" key="2">
    <source>
        <dbReference type="EMBL" id="MDT0377724.1"/>
    </source>
</evidence>
<dbReference type="SUPFAM" id="SSF56300">
    <property type="entry name" value="Metallo-dependent phosphatases"/>
    <property type="match status" value="1"/>
</dbReference>
<evidence type="ECO:0000313" key="3">
    <source>
        <dbReference type="Proteomes" id="UP001183414"/>
    </source>
</evidence>
<dbReference type="PANTHER" id="PTHR36492:SF2">
    <property type="entry name" value="[ACYL-CARRIER-PROTEIN] PHOSPHODIESTERASE PPTH"/>
    <property type="match status" value="1"/>
</dbReference>
<dbReference type="PANTHER" id="PTHR36492">
    <property type="match status" value="1"/>
</dbReference>
<accession>A0ABU2NL61</accession>
<organism evidence="2 3">
    <name type="scientific">Streptomyces hazeniae</name>
    <dbReference type="NCBI Taxonomy" id="3075538"/>
    <lineage>
        <taxon>Bacteria</taxon>
        <taxon>Bacillati</taxon>
        <taxon>Actinomycetota</taxon>
        <taxon>Actinomycetes</taxon>
        <taxon>Kitasatosporales</taxon>
        <taxon>Streptomycetaceae</taxon>
        <taxon>Streptomyces</taxon>
    </lineage>
</organism>
<proteinExistence type="predicted"/>
<sequence length="287" mass="32834">MSENRPGGLFAVSDLHVRYAENRRIVDEIRPQSDEDWLIVAGDVGEMAADVEWALRTLSRRFAKVVWTPGNHELWTVPDDPLQLRGEKRYRHLVEMCRALGVVTPEDPYPLWEGRGGPVVVAPLFLLYDYTFRPHGTADKTEALRVADEAGVICSDEFMLHPDPYPSREAWCRARVAATEARLAEIPADRDTVLINHWPLIREPTRVLWHPEFALWCGTTATADWHRRFRARTVVYGHLHIPRAISRDGVPHREVSLGYPREWQRRQGVPGRLVPVLPEAEPARSPS</sequence>
<dbReference type="Proteomes" id="UP001183414">
    <property type="component" value="Unassembled WGS sequence"/>
</dbReference>
<feature type="domain" description="Calcineurin-like phosphoesterase" evidence="1">
    <location>
        <begin position="11"/>
        <end position="242"/>
    </location>
</feature>
<keyword evidence="3" id="KW-1185">Reference proteome</keyword>
<dbReference type="InterPro" id="IPR052963">
    <property type="entry name" value="Pantetheine_PDE"/>
</dbReference>
<comment type="caution">
    <text evidence="2">The sequence shown here is derived from an EMBL/GenBank/DDBJ whole genome shotgun (WGS) entry which is preliminary data.</text>
</comment>
<evidence type="ECO:0000259" key="1">
    <source>
        <dbReference type="Pfam" id="PF00149"/>
    </source>
</evidence>
<dbReference type="InterPro" id="IPR029052">
    <property type="entry name" value="Metallo-depent_PP-like"/>
</dbReference>
<dbReference type="CDD" id="cd00838">
    <property type="entry name" value="MPP_superfamily"/>
    <property type="match status" value="1"/>
</dbReference>
<dbReference type="RefSeq" id="WP_311671652.1">
    <property type="nucleotide sequence ID" value="NZ_JAVREQ010000001.1"/>
</dbReference>
<dbReference type="EMBL" id="JAVREQ010000001">
    <property type="protein sequence ID" value="MDT0377724.1"/>
    <property type="molecule type" value="Genomic_DNA"/>
</dbReference>
<protein>
    <submittedName>
        <fullName evidence="2">Metallophosphoesterase</fullName>
    </submittedName>
</protein>
<dbReference type="Gene3D" id="3.60.21.10">
    <property type="match status" value="1"/>
</dbReference>